<evidence type="ECO:0000313" key="4">
    <source>
        <dbReference type="EMBL" id="VAH72155.1"/>
    </source>
</evidence>
<reference evidence="4 5" key="1">
    <citation type="submission" date="2017-09" db="EMBL/GenBank/DDBJ databases">
        <authorList>
            <consortium name="International Durum Wheat Genome Sequencing Consortium (IDWGSC)"/>
            <person name="Milanesi L."/>
        </authorList>
    </citation>
    <scope>NUCLEOTIDE SEQUENCE [LARGE SCALE GENOMIC DNA]</scope>
    <source>
        <strain evidence="5">cv. Svevo</strain>
    </source>
</reference>
<dbReference type="InterPro" id="IPR036047">
    <property type="entry name" value="F-box-like_dom_sf"/>
</dbReference>
<dbReference type="PANTHER" id="PTHR32133">
    <property type="entry name" value="OS07G0120400 PROTEIN"/>
    <property type="match status" value="1"/>
</dbReference>
<dbReference type="InterPro" id="IPR001810">
    <property type="entry name" value="F-box_dom"/>
</dbReference>
<dbReference type="Proteomes" id="UP000324705">
    <property type="component" value="Chromosome 3B"/>
</dbReference>
<proteinExistence type="predicted"/>
<keyword evidence="5" id="KW-1185">Reference proteome</keyword>
<dbReference type="Gramene" id="TRITD3Bv1G020670.1">
    <property type="protein sequence ID" value="TRITD3Bv1G020670.1"/>
    <property type="gene ID" value="TRITD3Bv1G020670"/>
</dbReference>
<dbReference type="SUPFAM" id="SSF81383">
    <property type="entry name" value="F-box domain"/>
    <property type="match status" value="1"/>
</dbReference>
<feature type="region of interest" description="Disordered" evidence="1">
    <location>
        <begin position="22"/>
        <end position="108"/>
    </location>
</feature>
<organism evidence="4 5">
    <name type="scientific">Triticum turgidum subsp. durum</name>
    <name type="common">Durum wheat</name>
    <name type="synonym">Triticum durum</name>
    <dbReference type="NCBI Taxonomy" id="4567"/>
    <lineage>
        <taxon>Eukaryota</taxon>
        <taxon>Viridiplantae</taxon>
        <taxon>Streptophyta</taxon>
        <taxon>Embryophyta</taxon>
        <taxon>Tracheophyta</taxon>
        <taxon>Spermatophyta</taxon>
        <taxon>Magnoliopsida</taxon>
        <taxon>Liliopsida</taxon>
        <taxon>Poales</taxon>
        <taxon>Poaceae</taxon>
        <taxon>BOP clade</taxon>
        <taxon>Pooideae</taxon>
        <taxon>Triticodae</taxon>
        <taxon>Triticeae</taxon>
        <taxon>Triticinae</taxon>
        <taxon>Triticum</taxon>
    </lineage>
</organism>
<evidence type="ECO:0000259" key="3">
    <source>
        <dbReference type="Pfam" id="PF23635"/>
    </source>
</evidence>
<dbReference type="EMBL" id="LT934116">
    <property type="protein sequence ID" value="VAH72155.1"/>
    <property type="molecule type" value="Genomic_DNA"/>
</dbReference>
<dbReference type="OMA" id="PCQGYQE"/>
<sequence>MTRRRSPRLHPQIHTTTEEAAGMALRRSPRLHPQIPVSGEGAAVPRRRSSRLNPQIRVGEDGTGATGRRSTRLHPQVHASEVGAGVTRHSRRRRRRGNSPGKLASLPDNDDMLREILLRLPPQPSSLPRASAVCKRWQRVTTDPPFLHGFSAHHRKPPILGVFERDGYDIVFTPVLDPPDRIPPERFDVRHHVRGFRKFNLLGCRHGRVLLKFRTTVIVLDPITSEHRRIEAPPVFTGLDYLYGAVLCAATDPRHTHSSCHSSPFTLVLMSPCQGYQEGTPPIACVYSSATGLWENHISTTDRCAFVHCNPGILVGNAIYWSSQSVDAESNFLNLDELADDIIEFDLDRQSLAVIKGPPDLNHSITHQISQAEDGDVGIAIFSHGRFEMWQRKVSCFGGATWFLHKTVEIHTVLGIPPQVEGSVRGVKILGYDEDNGVMFLFLDYNVYMVQVMSMQSMKHYQSNYASYADDIHPFTSFYAPAIPSGRDGAEMLQDT</sequence>
<dbReference type="Pfam" id="PF00646">
    <property type="entry name" value="F-box"/>
    <property type="match status" value="1"/>
</dbReference>
<evidence type="ECO:0000259" key="2">
    <source>
        <dbReference type="Pfam" id="PF00646"/>
    </source>
</evidence>
<evidence type="ECO:0008006" key="6">
    <source>
        <dbReference type="Google" id="ProtNLM"/>
    </source>
</evidence>
<evidence type="ECO:0000256" key="1">
    <source>
        <dbReference type="SAM" id="MobiDB-lite"/>
    </source>
</evidence>
<dbReference type="AlphaFoldDB" id="A0A9R1RXF9"/>
<evidence type="ECO:0000313" key="5">
    <source>
        <dbReference type="Proteomes" id="UP000324705"/>
    </source>
</evidence>
<feature type="compositionally biased region" description="Basic residues" evidence="1">
    <location>
        <begin position="88"/>
        <end position="97"/>
    </location>
</feature>
<feature type="domain" description="F-box protein AT5G49610-like beta-propeller" evidence="3">
    <location>
        <begin position="202"/>
        <end position="481"/>
    </location>
</feature>
<dbReference type="Gene3D" id="1.20.1280.50">
    <property type="match status" value="1"/>
</dbReference>
<name>A0A9R1RXF9_TRITD</name>
<feature type="domain" description="F-box" evidence="2">
    <location>
        <begin position="110"/>
        <end position="147"/>
    </location>
</feature>
<dbReference type="Pfam" id="PF23635">
    <property type="entry name" value="Beta-prop_AT5G49610-like"/>
    <property type="match status" value="1"/>
</dbReference>
<protein>
    <recommendedName>
        <fullName evidence="6">F-box domain-containing protein</fullName>
    </recommendedName>
</protein>
<gene>
    <name evidence="4" type="ORF">TRITD_3Bv1G020670</name>
</gene>
<dbReference type="PANTHER" id="PTHR32133:SF266">
    <property type="entry name" value="F-BOX DOMAIN-CONTAINING PROTEIN"/>
    <property type="match status" value="1"/>
</dbReference>
<dbReference type="InterPro" id="IPR056594">
    <property type="entry name" value="AT5G49610-like_b-prop"/>
</dbReference>
<accession>A0A9R1RXF9</accession>